<feature type="compositionally biased region" description="Polar residues" evidence="1">
    <location>
        <begin position="57"/>
        <end position="66"/>
    </location>
</feature>
<evidence type="ECO:0000256" key="2">
    <source>
        <dbReference type="SAM" id="Phobius"/>
    </source>
</evidence>
<evidence type="ECO:0008006" key="5">
    <source>
        <dbReference type="Google" id="ProtNLM"/>
    </source>
</evidence>
<feature type="compositionally biased region" description="Basic and acidic residues" evidence="1">
    <location>
        <begin position="306"/>
        <end position="315"/>
    </location>
</feature>
<reference evidence="4" key="2">
    <citation type="submission" date="2015-01" db="EMBL/GenBank/DDBJ databases">
        <title>Evolutionary Origins and Diversification of the Mycorrhizal Mutualists.</title>
        <authorList>
            <consortium name="DOE Joint Genome Institute"/>
            <consortium name="Mycorrhizal Genomics Consortium"/>
            <person name="Kohler A."/>
            <person name="Kuo A."/>
            <person name="Nagy L.G."/>
            <person name="Floudas D."/>
            <person name="Copeland A."/>
            <person name="Barry K.W."/>
            <person name="Cichocki N."/>
            <person name="Veneault-Fourrey C."/>
            <person name="LaButti K."/>
            <person name="Lindquist E.A."/>
            <person name="Lipzen A."/>
            <person name="Lundell T."/>
            <person name="Morin E."/>
            <person name="Murat C."/>
            <person name="Riley R."/>
            <person name="Ohm R."/>
            <person name="Sun H."/>
            <person name="Tunlid A."/>
            <person name="Henrissat B."/>
            <person name="Grigoriev I.V."/>
            <person name="Hibbett D.S."/>
            <person name="Martin F."/>
        </authorList>
    </citation>
    <scope>NUCLEOTIDE SEQUENCE [LARGE SCALE GENOMIC DNA]</scope>
    <source>
        <strain evidence="4">MUT 4182</strain>
    </source>
</reference>
<proteinExistence type="predicted"/>
<dbReference type="OrthoDB" id="2596855at2759"/>
<organism evidence="3 4">
    <name type="scientific">Tulasnella calospora MUT 4182</name>
    <dbReference type="NCBI Taxonomy" id="1051891"/>
    <lineage>
        <taxon>Eukaryota</taxon>
        <taxon>Fungi</taxon>
        <taxon>Dikarya</taxon>
        <taxon>Basidiomycota</taxon>
        <taxon>Agaricomycotina</taxon>
        <taxon>Agaricomycetes</taxon>
        <taxon>Cantharellales</taxon>
        <taxon>Tulasnellaceae</taxon>
        <taxon>Tulasnella</taxon>
    </lineage>
</organism>
<keyword evidence="2" id="KW-1133">Transmembrane helix</keyword>
<dbReference type="STRING" id="1051891.A0A0C3QV87"/>
<feature type="transmembrane region" description="Helical" evidence="2">
    <location>
        <begin position="119"/>
        <end position="139"/>
    </location>
</feature>
<feature type="region of interest" description="Disordered" evidence="1">
    <location>
        <begin position="290"/>
        <end position="322"/>
    </location>
</feature>
<feature type="region of interest" description="Disordered" evidence="1">
    <location>
        <begin position="354"/>
        <end position="378"/>
    </location>
</feature>
<feature type="compositionally biased region" description="Polar residues" evidence="1">
    <location>
        <begin position="1"/>
        <end position="11"/>
    </location>
</feature>
<reference evidence="3 4" key="1">
    <citation type="submission" date="2014-04" db="EMBL/GenBank/DDBJ databases">
        <authorList>
            <consortium name="DOE Joint Genome Institute"/>
            <person name="Kuo A."/>
            <person name="Girlanda M."/>
            <person name="Perotto S."/>
            <person name="Kohler A."/>
            <person name="Nagy L.G."/>
            <person name="Floudas D."/>
            <person name="Copeland A."/>
            <person name="Barry K.W."/>
            <person name="Cichocki N."/>
            <person name="Veneault-Fourrey C."/>
            <person name="LaButti K."/>
            <person name="Lindquist E.A."/>
            <person name="Lipzen A."/>
            <person name="Lundell T."/>
            <person name="Morin E."/>
            <person name="Murat C."/>
            <person name="Sun H."/>
            <person name="Tunlid A."/>
            <person name="Henrissat B."/>
            <person name="Grigoriev I.V."/>
            <person name="Hibbett D.S."/>
            <person name="Martin F."/>
            <person name="Nordberg H.P."/>
            <person name="Cantor M.N."/>
            <person name="Hua S.X."/>
        </authorList>
    </citation>
    <scope>NUCLEOTIDE SEQUENCE [LARGE SCALE GENOMIC DNA]</scope>
    <source>
        <strain evidence="3 4">MUT 4182</strain>
    </source>
</reference>
<keyword evidence="4" id="KW-1185">Reference proteome</keyword>
<dbReference type="AlphaFoldDB" id="A0A0C3QV87"/>
<dbReference type="HOGENOM" id="CLU_062080_0_0_1"/>
<evidence type="ECO:0000256" key="1">
    <source>
        <dbReference type="SAM" id="MobiDB-lite"/>
    </source>
</evidence>
<accession>A0A0C3QV87</accession>
<evidence type="ECO:0000313" key="4">
    <source>
        <dbReference type="Proteomes" id="UP000054248"/>
    </source>
</evidence>
<protein>
    <recommendedName>
        <fullName evidence="5">Transmembrane protein</fullName>
    </recommendedName>
</protein>
<dbReference type="EMBL" id="KN822948">
    <property type="protein sequence ID" value="KIO33461.1"/>
    <property type="molecule type" value="Genomic_DNA"/>
</dbReference>
<gene>
    <name evidence="3" type="ORF">M407DRAFT_192319</name>
</gene>
<feature type="transmembrane region" description="Helical" evidence="2">
    <location>
        <begin position="170"/>
        <end position="189"/>
    </location>
</feature>
<feature type="region of interest" description="Disordered" evidence="1">
    <location>
        <begin position="1"/>
        <end position="95"/>
    </location>
</feature>
<keyword evidence="2" id="KW-0812">Transmembrane</keyword>
<name>A0A0C3QV87_9AGAM</name>
<evidence type="ECO:0000313" key="3">
    <source>
        <dbReference type="EMBL" id="KIO33461.1"/>
    </source>
</evidence>
<sequence length="378" mass="39934">MSTQAQASQDAEWTREAPALPAKRGELGYVDRAPEVDLSSGSAEVLNAGPHPAEHNGASTSSSESAPHQGESDRPRGATSNRSRGTTPVPDPGQKAAVFQSWRSTKPNRRFGGLANATVLRLAAILVAIGAVVVIWVFAAKVLQANARIAGGYSNDPSAPDMSPVDATPSLVFVHISFSVAILILLIFLERAVFRARVDRFAYKNPGVLPQYRYRGGLRPLRAGRSSSDSQSWGSIPYAPWNRPPLPTYAAAMNARGTGDVEDEIIAAPPPPAYGNTRGSTLLLTGLPGLREGQRVPDSPPPPMSDDGHGGDTSRRASRRASVASSLRSFISALGRSRSDNNITGSSSARVEAISQTLAKLEEGQAAPKPETSTSRQA</sequence>
<dbReference type="Proteomes" id="UP000054248">
    <property type="component" value="Unassembled WGS sequence"/>
</dbReference>
<keyword evidence="2" id="KW-0472">Membrane</keyword>